<accession>A0A086ACI7</accession>
<evidence type="ECO:0000313" key="2">
    <source>
        <dbReference type="Proteomes" id="UP000028705"/>
    </source>
</evidence>
<dbReference type="EMBL" id="JPRH01000001">
    <property type="protein sequence ID" value="KFF14401.1"/>
    <property type="molecule type" value="Genomic_DNA"/>
</dbReference>
<gene>
    <name evidence="1" type="ORF">IW15_02890</name>
</gene>
<keyword evidence="2" id="KW-1185">Reference proteome</keyword>
<name>A0A086ACI7_9FLAO</name>
<evidence type="ECO:0000313" key="1">
    <source>
        <dbReference type="EMBL" id="KFF14401.1"/>
    </source>
</evidence>
<dbReference type="Proteomes" id="UP000028705">
    <property type="component" value="Unassembled WGS sequence"/>
</dbReference>
<sequence length="64" mass="7079">MTPVSVFTLSSEISKKQTIKKQIQKKLISKSPDKTEENSGLGSRCFSSVFEGSLPKKIRSASKF</sequence>
<protein>
    <submittedName>
        <fullName evidence="1">Uncharacterized protein</fullName>
    </submittedName>
</protein>
<dbReference type="AlphaFoldDB" id="A0A086ACI7"/>
<reference evidence="1 2" key="1">
    <citation type="submission" date="2014-07" db="EMBL/GenBank/DDBJ databases">
        <title>Genome of Chryseobacterium soli DSM 19298.</title>
        <authorList>
            <person name="Stropko S.J."/>
            <person name="Pipes S.E."/>
            <person name="Newman J."/>
        </authorList>
    </citation>
    <scope>NUCLEOTIDE SEQUENCE [LARGE SCALE GENOMIC DNA]</scope>
    <source>
        <strain evidence="1 2">DSM 19298</strain>
    </source>
</reference>
<proteinExistence type="predicted"/>
<organism evidence="1 2">
    <name type="scientific">Chryseobacterium soli</name>
    <dbReference type="NCBI Taxonomy" id="445961"/>
    <lineage>
        <taxon>Bacteria</taxon>
        <taxon>Pseudomonadati</taxon>
        <taxon>Bacteroidota</taxon>
        <taxon>Flavobacteriia</taxon>
        <taxon>Flavobacteriales</taxon>
        <taxon>Weeksellaceae</taxon>
        <taxon>Chryseobacterium group</taxon>
        <taxon>Chryseobacterium</taxon>
    </lineage>
</organism>
<comment type="caution">
    <text evidence="1">The sequence shown here is derived from an EMBL/GenBank/DDBJ whole genome shotgun (WGS) entry which is preliminary data.</text>
</comment>